<dbReference type="AlphaFoldDB" id="A0A9Q0LQ77"/>
<accession>A0A9Q0LQ77</accession>
<dbReference type="PROSITE" id="PS00113">
    <property type="entry name" value="ADENYLATE_KINASE"/>
    <property type="match status" value="1"/>
</dbReference>
<evidence type="ECO:0000259" key="5">
    <source>
        <dbReference type="Pfam" id="PF05191"/>
    </source>
</evidence>
<keyword evidence="2" id="KW-0547">Nucleotide-binding</keyword>
<keyword evidence="3 4" id="KW-0418">Kinase</keyword>
<evidence type="ECO:0000313" key="6">
    <source>
        <dbReference type="EMBL" id="KAJ5076675.1"/>
    </source>
</evidence>
<dbReference type="InterPro" id="IPR006259">
    <property type="entry name" value="Adenyl_kin_sub"/>
</dbReference>
<evidence type="ECO:0000256" key="2">
    <source>
        <dbReference type="ARBA" id="ARBA00022741"/>
    </source>
</evidence>
<dbReference type="NCBIfam" id="TIGR01351">
    <property type="entry name" value="adk"/>
    <property type="match status" value="1"/>
</dbReference>
<dbReference type="GO" id="GO:0005524">
    <property type="term" value="F:ATP binding"/>
    <property type="evidence" value="ECO:0007669"/>
    <property type="project" value="InterPro"/>
</dbReference>
<evidence type="ECO:0000256" key="4">
    <source>
        <dbReference type="RuleBase" id="RU003330"/>
    </source>
</evidence>
<comment type="similarity">
    <text evidence="4">Belongs to the adenylate kinase family.</text>
</comment>
<dbReference type="NCBIfam" id="NF001381">
    <property type="entry name" value="PRK00279.1-3"/>
    <property type="match status" value="1"/>
</dbReference>
<feature type="domain" description="Adenylate kinase active site lid" evidence="5">
    <location>
        <begin position="132"/>
        <end position="167"/>
    </location>
</feature>
<sequence>MEFKKFLSFLGPPGCGKGTQAPKVTDKYQLQFLSTGDVFRQAIKDETDLGKKAKDFVSNGKLVPDSIVIDMISERIFEEVKKTEGILFDGFPRTYTQAIALDKMLQKFRARVHAVISFDVPDSVLFERITGRLTHIPSGRTYHKTFKPPKIPMKDDVTGEDLVQRKDDTPEYLTRRLKEFHENADLIKDHYRKLGVLISVNANQSINSVTNEVLTSINKLLK</sequence>
<dbReference type="InterPro" id="IPR000850">
    <property type="entry name" value="Adenylat/UMP-CMP_kin"/>
</dbReference>
<dbReference type="InterPro" id="IPR027417">
    <property type="entry name" value="P-loop_NTPase"/>
</dbReference>
<proteinExistence type="inferred from homology"/>
<dbReference type="Pfam" id="PF05191">
    <property type="entry name" value="ADK_lid"/>
    <property type="match status" value="1"/>
</dbReference>
<dbReference type="PRINTS" id="PR00094">
    <property type="entry name" value="ADENYLTKNASE"/>
</dbReference>
<comment type="caution">
    <text evidence="6">The sequence shown here is derived from an EMBL/GenBank/DDBJ whole genome shotgun (WGS) entry which is preliminary data.</text>
</comment>
<dbReference type="EMBL" id="JAPDFW010000060">
    <property type="protein sequence ID" value="KAJ5076675.1"/>
    <property type="molecule type" value="Genomic_DNA"/>
</dbReference>
<reference evidence="6" key="1">
    <citation type="submission" date="2022-10" db="EMBL/GenBank/DDBJ databases">
        <title>Novel sulphate-reducing endosymbionts in the free-living metamonad Anaeramoeba.</title>
        <authorList>
            <person name="Jerlstrom-Hultqvist J."/>
            <person name="Cepicka I."/>
            <person name="Gallot-Lavallee L."/>
            <person name="Salas-Leiva D."/>
            <person name="Curtis B.A."/>
            <person name="Zahonova K."/>
            <person name="Pipaliya S."/>
            <person name="Dacks J."/>
            <person name="Roger A.J."/>
        </authorList>
    </citation>
    <scope>NUCLEOTIDE SEQUENCE</scope>
    <source>
        <strain evidence="6">BMAN</strain>
    </source>
</reference>
<name>A0A9Q0LQ77_ANAIG</name>
<dbReference type="HAMAP" id="MF_00235">
    <property type="entry name" value="Adenylate_kinase_Adk"/>
    <property type="match status" value="1"/>
</dbReference>
<dbReference type="InterPro" id="IPR007862">
    <property type="entry name" value="Adenylate_kinase_lid-dom"/>
</dbReference>
<protein>
    <submittedName>
        <fullName evidence="6">Adenylate kinase 4</fullName>
    </submittedName>
</protein>
<dbReference type="CDD" id="cd01428">
    <property type="entry name" value="ADK"/>
    <property type="match status" value="1"/>
</dbReference>
<keyword evidence="1 4" id="KW-0808">Transferase</keyword>
<evidence type="ECO:0000256" key="1">
    <source>
        <dbReference type="ARBA" id="ARBA00022679"/>
    </source>
</evidence>
<evidence type="ECO:0000313" key="7">
    <source>
        <dbReference type="Proteomes" id="UP001149090"/>
    </source>
</evidence>
<dbReference type="Proteomes" id="UP001149090">
    <property type="component" value="Unassembled WGS sequence"/>
</dbReference>
<dbReference type="OMA" id="HYKVDAA"/>
<dbReference type="InterPro" id="IPR033690">
    <property type="entry name" value="Adenylat_kinase_CS"/>
</dbReference>
<dbReference type="Pfam" id="PF00406">
    <property type="entry name" value="ADK"/>
    <property type="match status" value="1"/>
</dbReference>
<dbReference type="FunFam" id="3.40.50.300:FF:000106">
    <property type="entry name" value="Adenylate kinase mitochondrial"/>
    <property type="match status" value="1"/>
</dbReference>
<dbReference type="PANTHER" id="PTHR23359">
    <property type="entry name" value="NUCLEOTIDE KINASE"/>
    <property type="match status" value="1"/>
</dbReference>
<dbReference type="GO" id="GO:0004017">
    <property type="term" value="F:AMP kinase activity"/>
    <property type="evidence" value="ECO:0007669"/>
    <property type="project" value="InterPro"/>
</dbReference>
<evidence type="ECO:0000256" key="3">
    <source>
        <dbReference type="ARBA" id="ARBA00022777"/>
    </source>
</evidence>
<dbReference type="SUPFAM" id="SSF52540">
    <property type="entry name" value="P-loop containing nucleoside triphosphate hydrolases"/>
    <property type="match status" value="1"/>
</dbReference>
<dbReference type="Gene3D" id="3.40.50.300">
    <property type="entry name" value="P-loop containing nucleotide triphosphate hydrolases"/>
    <property type="match status" value="1"/>
</dbReference>
<gene>
    <name evidence="6" type="ORF">M0811_06255</name>
</gene>
<dbReference type="OrthoDB" id="439792at2759"/>
<organism evidence="6 7">
    <name type="scientific">Anaeramoeba ignava</name>
    <name type="common">Anaerobic marine amoeba</name>
    <dbReference type="NCBI Taxonomy" id="1746090"/>
    <lineage>
        <taxon>Eukaryota</taxon>
        <taxon>Metamonada</taxon>
        <taxon>Anaeramoebidae</taxon>
        <taxon>Anaeramoeba</taxon>
    </lineage>
</organism>
<keyword evidence="7" id="KW-1185">Reference proteome</keyword>